<dbReference type="RefSeq" id="WP_085157211.1">
    <property type="nucleotide sequence ID" value="NZ_AP022581.1"/>
</dbReference>
<gene>
    <name evidence="1" type="ORF">MLAC_36420</name>
</gene>
<name>A0A1X1YSB8_9MYCO</name>
<protein>
    <submittedName>
        <fullName evidence="1">Uncharacterized protein</fullName>
    </submittedName>
</protein>
<reference evidence="1 2" key="1">
    <citation type="journal article" date="2019" name="Emerg. Microbes Infect.">
        <title>Comprehensive subspecies identification of 175 nontuberculous mycobacteria species based on 7547 genomic profiles.</title>
        <authorList>
            <person name="Matsumoto Y."/>
            <person name="Kinjo T."/>
            <person name="Motooka D."/>
            <person name="Nabeya D."/>
            <person name="Jung N."/>
            <person name="Uechi K."/>
            <person name="Horii T."/>
            <person name="Iida T."/>
            <person name="Fujita J."/>
            <person name="Nakamura S."/>
        </authorList>
    </citation>
    <scope>NUCLEOTIDE SEQUENCE [LARGE SCALE GENOMIC DNA]</scope>
    <source>
        <strain evidence="1 2">JCM 15657</strain>
    </source>
</reference>
<dbReference type="KEGG" id="mlj:MLAC_36420"/>
<evidence type="ECO:0000313" key="1">
    <source>
        <dbReference type="EMBL" id="BBX98348.1"/>
    </source>
</evidence>
<dbReference type="STRING" id="169765.AWC15_13835"/>
<dbReference type="EMBL" id="AP022581">
    <property type="protein sequence ID" value="BBX98348.1"/>
    <property type="molecule type" value="Genomic_DNA"/>
</dbReference>
<dbReference type="Proteomes" id="UP000466396">
    <property type="component" value="Chromosome"/>
</dbReference>
<accession>A0A1X1YSB8</accession>
<evidence type="ECO:0000313" key="2">
    <source>
        <dbReference type="Proteomes" id="UP000466396"/>
    </source>
</evidence>
<dbReference type="AlphaFoldDB" id="A0A1X1YSB8"/>
<organism evidence="1 2">
    <name type="scientific">Mycobacterium lacus</name>
    <dbReference type="NCBI Taxonomy" id="169765"/>
    <lineage>
        <taxon>Bacteria</taxon>
        <taxon>Bacillati</taxon>
        <taxon>Actinomycetota</taxon>
        <taxon>Actinomycetes</taxon>
        <taxon>Mycobacteriales</taxon>
        <taxon>Mycobacteriaceae</taxon>
        <taxon>Mycobacterium</taxon>
    </lineage>
</organism>
<sequence>MTARYRALVELVVACAALVGAAVCWAQTRSMVTVGPVADGQPVTFSVVYHPQALLLTLLLAMLAGVLVVVAAARLLRVWRSARPKPSS</sequence>
<proteinExistence type="predicted"/>
<keyword evidence="2" id="KW-1185">Reference proteome</keyword>